<evidence type="ECO:0000313" key="1">
    <source>
        <dbReference type="EMBL" id="KAK9158183.1"/>
    </source>
</evidence>
<comment type="caution">
    <text evidence="1">The sequence shown here is derived from an EMBL/GenBank/DDBJ whole genome shotgun (WGS) entry which is preliminary data.</text>
</comment>
<name>A0AAP0PVQ2_9MAGN</name>
<gene>
    <name evidence="1" type="ORF">Scep_004757</name>
</gene>
<proteinExistence type="predicted"/>
<dbReference type="Proteomes" id="UP001419268">
    <property type="component" value="Unassembled WGS sequence"/>
</dbReference>
<sequence>MVLKNLLFLQTCRVAPESTHQAISFSTTLISDIIAMRSSLSLPAPLVALEEA</sequence>
<dbReference type="AlphaFoldDB" id="A0AAP0PVQ2"/>
<keyword evidence="2" id="KW-1185">Reference proteome</keyword>
<reference evidence="1 2" key="1">
    <citation type="submission" date="2024-01" db="EMBL/GenBank/DDBJ databases">
        <title>Genome assemblies of Stephania.</title>
        <authorList>
            <person name="Yang L."/>
        </authorList>
    </citation>
    <scope>NUCLEOTIDE SEQUENCE [LARGE SCALE GENOMIC DNA]</scope>
    <source>
        <strain evidence="1">JXDWG</strain>
        <tissue evidence="1">Leaf</tissue>
    </source>
</reference>
<protein>
    <submittedName>
        <fullName evidence="1">Uncharacterized protein</fullName>
    </submittedName>
</protein>
<evidence type="ECO:0000313" key="2">
    <source>
        <dbReference type="Proteomes" id="UP001419268"/>
    </source>
</evidence>
<accession>A0AAP0PVQ2</accession>
<dbReference type="EMBL" id="JBBNAG010000002">
    <property type="protein sequence ID" value="KAK9158183.1"/>
    <property type="molecule type" value="Genomic_DNA"/>
</dbReference>
<organism evidence="1 2">
    <name type="scientific">Stephania cephalantha</name>
    <dbReference type="NCBI Taxonomy" id="152367"/>
    <lineage>
        <taxon>Eukaryota</taxon>
        <taxon>Viridiplantae</taxon>
        <taxon>Streptophyta</taxon>
        <taxon>Embryophyta</taxon>
        <taxon>Tracheophyta</taxon>
        <taxon>Spermatophyta</taxon>
        <taxon>Magnoliopsida</taxon>
        <taxon>Ranunculales</taxon>
        <taxon>Menispermaceae</taxon>
        <taxon>Menispermoideae</taxon>
        <taxon>Cissampelideae</taxon>
        <taxon>Stephania</taxon>
    </lineage>
</organism>